<feature type="transmembrane region" description="Helical" evidence="8">
    <location>
        <begin position="305"/>
        <end position="326"/>
    </location>
</feature>
<keyword evidence="4" id="KW-1003">Cell membrane</keyword>
<keyword evidence="5 8" id="KW-0812">Transmembrane</keyword>
<dbReference type="CDD" id="cd06550">
    <property type="entry name" value="TM_ABC_iron-siderophores_like"/>
    <property type="match status" value="1"/>
</dbReference>
<feature type="transmembrane region" description="Helical" evidence="8">
    <location>
        <begin position="266"/>
        <end position="293"/>
    </location>
</feature>
<dbReference type="Gene3D" id="1.10.3470.10">
    <property type="entry name" value="ABC transporter involved in vitamin B12 uptake, BtuC"/>
    <property type="match status" value="1"/>
</dbReference>
<feature type="transmembrane region" description="Helical" evidence="8">
    <location>
        <begin position="34"/>
        <end position="55"/>
    </location>
</feature>
<organism evidence="9 10">
    <name type="scientific">Gordonia hankookensis</name>
    <dbReference type="NCBI Taxonomy" id="589403"/>
    <lineage>
        <taxon>Bacteria</taxon>
        <taxon>Bacillati</taxon>
        <taxon>Actinomycetota</taxon>
        <taxon>Actinomycetes</taxon>
        <taxon>Mycobacteriales</taxon>
        <taxon>Gordoniaceae</taxon>
        <taxon>Gordonia</taxon>
    </lineage>
</organism>
<keyword evidence="7 8" id="KW-0472">Membrane</keyword>
<dbReference type="SUPFAM" id="SSF81345">
    <property type="entry name" value="ABC transporter involved in vitamin B12 uptake, BtuC"/>
    <property type="match status" value="1"/>
</dbReference>
<dbReference type="EMBL" id="JACWMS010000002">
    <property type="protein sequence ID" value="MBD1319888.1"/>
    <property type="molecule type" value="Genomic_DNA"/>
</dbReference>
<comment type="similarity">
    <text evidence="2">Belongs to the binding-protein-dependent transport system permease family. FecCD subfamily.</text>
</comment>
<evidence type="ECO:0000256" key="3">
    <source>
        <dbReference type="ARBA" id="ARBA00022448"/>
    </source>
</evidence>
<evidence type="ECO:0000256" key="5">
    <source>
        <dbReference type="ARBA" id="ARBA00022692"/>
    </source>
</evidence>
<sequence>MTLQQKGTQANAPARWPRRITFVRTRFVSVRMDLAALAIAVVLVVVALLVGIWSLGVSTTDSPSLGFGTTLQVLAGQTAGAPADLVAAALPAVIIALAGGASLALSGAIFQTVTRNPLGSPDIIGFTTGAYTGALIVMLVMHGGSGTATIGAMLGALVTAVAVYYLGMRGGTSGYRFIVVGIGINAMLVAFNGYLIATADVQNAAAAASWGMGDLHDMQMSDTIPVVIALAVLVPFLIVVAPRMRMFELGSDSAQSKGVDVARTQILLLILGVGFAAVITAVAGPIAFVALVAPQLAARISPSPGIPLVTSAAFGAVLLVSCDAIARTILAPEVQLPVGVVTTSIGGIYLLGLLIAQSRKARP</sequence>
<dbReference type="Pfam" id="PF01032">
    <property type="entry name" value="FecCD"/>
    <property type="match status" value="1"/>
</dbReference>
<protein>
    <submittedName>
        <fullName evidence="9">Iron chelate uptake ABC transporter family permease subunit</fullName>
    </submittedName>
</protein>
<gene>
    <name evidence="9" type="ORF">IDF66_09840</name>
</gene>
<evidence type="ECO:0000313" key="10">
    <source>
        <dbReference type="Proteomes" id="UP000602395"/>
    </source>
</evidence>
<dbReference type="PANTHER" id="PTHR30472:SF24">
    <property type="entry name" value="FERRIC ENTEROBACTIN TRANSPORT SYSTEM PERMEASE PROTEIN FEPG"/>
    <property type="match status" value="1"/>
</dbReference>
<feature type="transmembrane region" description="Helical" evidence="8">
    <location>
        <begin position="178"/>
        <end position="197"/>
    </location>
</feature>
<comment type="caution">
    <text evidence="9">The sequence shown here is derived from an EMBL/GenBank/DDBJ whole genome shotgun (WGS) entry which is preliminary data.</text>
</comment>
<feature type="transmembrane region" description="Helical" evidence="8">
    <location>
        <begin position="224"/>
        <end position="245"/>
    </location>
</feature>
<proteinExistence type="inferred from homology"/>
<evidence type="ECO:0000256" key="1">
    <source>
        <dbReference type="ARBA" id="ARBA00004651"/>
    </source>
</evidence>
<accession>A0ABR7WC12</accession>
<dbReference type="PANTHER" id="PTHR30472">
    <property type="entry name" value="FERRIC ENTEROBACTIN TRANSPORT SYSTEM PERMEASE PROTEIN"/>
    <property type="match status" value="1"/>
</dbReference>
<evidence type="ECO:0000256" key="2">
    <source>
        <dbReference type="ARBA" id="ARBA00007935"/>
    </source>
</evidence>
<feature type="transmembrane region" description="Helical" evidence="8">
    <location>
        <begin position="85"/>
        <end position="110"/>
    </location>
</feature>
<feature type="transmembrane region" description="Helical" evidence="8">
    <location>
        <begin position="338"/>
        <end position="356"/>
    </location>
</feature>
<comment type="subcellular location">
    <subcellularLocation>
        <location evidence="1">Cell membrane</location>
        <topology evidence="1">Multi-pass membrane protein</topology>
    </subcellularLocation>
</comment>
<dbReference type="InterPro" id="IPR037294">
    <property type="entry name" value="ABC_BtuC-like"/>
</dbReference>
<keyword evidence="10" id="KW-1185">Reference proteome</keyword>
<evidence type="ECO:0000256" key="7">
    <source>
        <dbReference type="ARBA" id="ARBA00023136"/>
    </source>
</evidence>
<reference evidence="9 10" key="1">
    <citation type="submission" date="2020-09" db="EMBL/GenBank/DDBJ databases">
        <title>Novel species in genus Gordonia.</title>
        <authorList>
            <person name="Zhang G."/>
        </authorList>
    </citation>
    <scope>NUCLEOTIDE SEQUENCE [LARGE SCALE GENOMIC DNA]</scope>
    <source>
        <strain evidence="9 10">ON-33</strain>
    </source>
</reference>
<feature type="transmembrane region" description="Helical" evidence="8">
    <location>
        <begin position="147"/>
        <end position="166"/>
    </location>
</feature>
<evidence type="ECO:0000256" key="6">
    <source>
        <dbReference type="ARBA" id="ARBA00022989"/>
    </source>
</evidence>
<name>A0ABR7WC12_9ACTN</name>
<dbReference type="InterPro" id="IPR000522">
    <property type="entry name" value="ABC_transptr_permease_BtuC"/>
</dbReference>
<evidence type="ECO:0000313" key="9">
    <source>
        <dbReference type="EMBL" id="MBD1319888.1"/>
    </source>
</evidence>
<dbReference type="RefSeq" id="WP_190266707.1">
    <property type="nucleotide sequence ID" value="NZ_BAABAD010000004.1"/>
</dbReference>
<keyword evidence="6 8" id="KW-1133">Transmembrane helix</keyword>
<keyword evidence="3" id="KW-0813">Transport</keyword>
<dbReference type="Proteomes" id="UP000602395">
    <property type="component" value="Unassembled WGS sequence"/>
</dbReference>
<evidence type="ECO:0000256" key="8">
    <source>
        <dbReference type="SAM" id="Phobius"/>
    </source>
</evidence>
<feature type="transmembrane region" description="Helical" evidence="8">
    <location>
        <begin position="122"/>
        <end position="141"/>
    </location>
</feature>
<evidence type="ECO:0000256" key="4">
    <source>
        <dbReference type="ARBA" id="ARBA00022475"/>
    </source>
</evidence>